<dbReference type="InterPro" id="IPR000276">
    <property type="entry name" value="GPCR_Rhodpsn"/>
</dbReference>
<keyword evidence="2" id="KW-1003">Cell membrane</keyword>
<feature type="transmembrane region" description="Helical" evidence="10">
    <location>
        <begin position="334"/>
        <end position="353"/>
    </location>
</feature>
<dbReference type="PRINTS" id="PR00237">
    <property type="entry name" value="GPCRRHODOPSN"/>
</dbReference>
<evidence type="ECO:0000313" key="13">
    <source>
        <dbReference type="Proteomes" id="UP000245119"/>
    </source>
</evidence>
<evidence type="ECO:0000259" key="11">
    <source>
        <dbReference type="PROSITE" id="PS50262"/>
    </source>
</evidence>
<evidence type="ECO:0000256" key="1">
    <source>
        <dbReference type="ARBA" id="ARBA00004651"/>
    </source>
</evidence>
<dbReference type="EMBL" id="PZQS01000005">
    <property type="protein sequence ID" value="PVD30890.1"/>
    <property type="molecule type" value="Genomic_DNA"/>
</dbReference>
<feature type="region of interest" description="Disordered" evidence="9">
    <location>
        <begin position="282"/>
        <end position="306"/>
    </location>
</feature>
<protein>
    <recommendedName>
        <fullName evidence="11">G-protein coupled receptors family 1 profile domain-containing protein</fullName>
    </recommendedName>
</protein>
<dbReference type="Pfam" id="PF00001">
    <property type="entry name" value="7tm_1"/>
    <property type="match status" value="2"/>
</dbReference>
<feature type="transmembrane region" description="Helical" evidence="10">
    <location>
        <begin position="66"/>
        <end position="88"/>
    </location>
</feature>
<evidence type="ECO:0000256" key="9">
    <source>
        <dbReference type="SAM" id="MobiDB-lite"/>
    </source>
</evidence>
<keyword evidence="3 10" id="KW-0812">Transmembrane</keyword>
<feature type="transmembrane region" description="Helical" evidence="10">
    <location>
        <begin position="25"/>
        <end position="46"/>
    </location>
</feature>
<evidence type="ECO:0000256" key="7">
    <source>
        <dbReference type="ARBA" id="ARBA00023170"/>
    </source>
</evidence>
<dbReference type="GO" id="GO:0005886">
    <property type="term" value="C:plasma membrane"/>
    <property type="evidence" value="ECO:0007669"/>
    <property type="project" value="UniProtKB-SubCell"/>
</dbReference>
<dbReference type="PROSITE" id="PS50262">
    <property type="entry name" value="G_PROTEIN_RECEP_F1_2"/>
    <property type="match status" value="2"/>
</dbReference>
<feature type="compositionally biased region" description="Polar residues" evidence="9">
    <location>
        <begin position="554"/>
        <end position="580"/>
    </location>
</feature>
<reference evidence="12 13" key="1">
    <citation type="submission" date="2018-04" db="EMBL/GenBank/DDBJ databases">
        <title>The genome of golden apple snail Pomacea canaliculata provides insight into stress tolerance and invasive adaptation.</title>
        <authorList>
            <person name="Liu C."/>
            <person name="Liu B."/>
            <person name="Ren Y."/>
            <person name="Zhang Y."/>
            <person name="Wang H."/>
            <person name="Li S."/>
            <person name="Jiang F."/>
            <person name="Yin L."/>
            <person name="Zhang G."/>
            <person name="Qian W."/>
            <person name="Fan W."/>
        </authorList>
    </citation>
    <scope>NUCLEOTIDE SEQUENCE [LARGE SCALE GENOMIC DNA]</scope>
    <source>
        <strain evidence="12">SZHN2017</strain>
        <tissue evidence="12">Muscle</tissue>
    </source>
</reference>
<evidence type="ECO:0000256" key="6">
    <source>
        <dbReference type="ARBA" id="ARBA00023136"/>
    </source>
</evidence>
<dbReference type="InterPro" id="IPR017452">
    <property type="entry name" value="GPCR_Rhodpsn_7TM"/>
</dbReference>
<comment type="subcellular location">
    <subcellularLocation>
        <location evidence="1">Cell membrane</location>
        <topology evidence="1">Multi-pass membrane protein</topology>
    </subcellularLocation>
</comment>
<feature type="transmembrane region" description="Helical" evidence="10">
    <location>
        <begin position="457"/>
        <end position="479"/>
    </location>
</feature>
<feature type="transmembrane region" description="Helical" evidence="10">
    <location>
        <begin position="612"/>
        <end position="636"/>
    </location>
</feature>
<evidence type="ECO:0000256" key="10">
    <source>
        <dbReference type="SAM" id="Phobius"/>
    </source>
</evidence>
<keyword evidence="8" id="KW-0807">Transducer</keyword>
<dbReference type="AlphaFoldDB" id="A0A2T7PBV0"/>
<keyword evidence="4 10" id="KW-1133">Transmembrane helix</keyword>
<keyword evidence="13" id="KW-1185">Reference proteome</keyword>
<comment type="caution">
    <text evidence="12">The sequence shown here is derived from an EMBL/GenBank/DDBJ whole genome shotgun (WGS) entry which is preliminary data.</text>
</comment>
<feature type="region of interest" description="Disordered" evidence="9">
    <location>
        <begin position="549"/>
        <end position="598"/>
    </location>
</feature>
<feature type="transmembrane region" description="Helical" evidence="10">
    <location>
        <begin position="373"/>
        <end position="395"/>
    </location>
</feature>
<accession>A0A2T7PBV0</accession>
<keyword evidence="5" id="KW-0297">G-protein coupled receptor</keyword>
<feature type="transmembrane region" description="Helical" evidence="10">
    <location>
        <begin position="415"/>
        <end position="437"/>
    </location>
</feature>
<name>A0A2T7PBV0_POMCA</name>
<dbReference type="SUPFAM" id="SSF81321">
    <property type="entry name" value="Family A G protein-coupled receptor-like"/>
    <property type="match status" value="2"/>
</dbReference>
<evidence type="ECO:0000256" key="4">
    <source>
        <dbReference type="ARBA" id="ARBA00022989"/>
    </source>
</evidence>
<gene>
    <name evidence="12" type="ORF">C0Q70_10165</name>
</gene>
<dbReference type="GO" id="GO:0004930">
    <property type="term" value="F:G protein-coupled receptor activity"/>
    <property type="evidence" value="ECO:0007669"/>
    <property type="project" value="UniProtKB-KW"/>
</dbReference>
<feature type="domain" description="G-protein coupled receptors family 1 profile" evidence="11">
    <location>
        <begin position="3"/>
        <end position="182"/>
    </location>
</feature>
<feature type="domain" description="G-protein coupled receptors family 1 profile" evidence="11">
    <location>
        <begin position="310"/>
        <end position="637"/>
    </location>
</feature>
<keyword evidence="6 10" id="KW-0472">Membrane</keyword>
<feature type="transmembrane region" description="Helical" evidence="10">
    <location>
        <begin position="108"/>
        <end position="132"/>
    </location>
</feature>
<organism evidence="12 13">
    <name type="scientific">Pomacea canaliculata</name>
    <name type="common">Golden apple snail</name>
    <dbReference type="NCBI Taxonomy" id="400727"/>
    <lineage>
        <taxon>Eukaryota</taxon>
        <taxon>Metazoa</taxon>
        <taxon>Spiralia</taxon>
        <taxon>Lophotrochozoa</taxon>
        <taxon>Mollusca</taxon>
        <taxon>Gastropoda</taxon>
        <taxon>Caenogastropoda</taxon>
        <taxon>Architaenioglossa</taxon>
        <taxon>Ampullarioidea</taxon>
        <taxon>Ampullariidae</taxon>
        <taxon>Pomacea</taxon>
    </lineage>
</organism>
<dbReference type="Gene3D" id="1.20.1070.10">
    <property type="entry name" value="Rhodopsin 7-helix transmembrane proteins"/>
    <property type="match status" value="2"/>
</dbReference>
<feature type="transmembrane region" description="Helical" evidence="10">
    <location>
        <begin position="152"/>
        <end position="176"/>
    </location>
</feature>
<evidence type="ECO:0000256" key="8">
    <source>
        <dbReference type="ARBA" id="ARBA00023224"/>
    </source>
</evidence>
<feature type="compositionally biased region" description="Polar residues" evidence="9">
    <location>
        <begin position="287"/>
        <end position="306"/>
    </location>
</feature>
<dbReference type="Proteomes" id="UP000245119">
    <property type="component" value="Linkage Group LG5"/>
</dbReference>
<evidence type="ECO:0000256" key="3">
    <source>
        <dbReference type="ARBA" id="ARBA00022692"/>
    </source>
</evidence>
<sequence>MAVNLLTITAIVRTPQLRHSGQWQATLYVFSLAVADILTGFPSAWFAGLYVSETRAMMDDSYTLCLSGAIVAICVVACTNISLVAIAVDRLMYIVYPYFYQRFISERLVKTVILVIWVVSIATGCFVAPHFNNFEVYRCKPLTIFLSHDLKIFFIVFLVIQLLTTGACYVRIAFVARSQQRRIQMSKVQPLNKVVFDVKNLPNSSCRTSNKDVWFTRLAPPEKTEDVVLQPEVSSTVRALEAGTSLDIPRGQPVAEVMMCPENCSQSNSIVDIAIPGIGDNGRSDEGATNVSDTPSQNQTGNSVSHGHSVNLMTITTVLRTPQLLHNVQSQANLYVLNLAVADTLIGFSSVWWASMYISETRAMMDSNYALCFSGALLTAGNMSVATLTLISISLDRLAYIAYPYFYQRFISERLTKTFISIFWCSSLIGTCTLLFTNNNFETSGCKPLTMFLTYNIKVILNVLLLLQLLLTGACYLCIASVVRSQQLKIQAIRVHVPVVGVVNTKESSNFCYQTTHKDKAFTEAAQEVTVDMHCTSSQPEAVLRDTGLRGGMSRTTHGQPASGSRTDGTLHLSTASDTASPGIRVQARRHVSSTDVSPVALQNRTNKTASVCMFVAINILFSASWIPFVLISSFFR</sequence>
<keyword evidence="7" id="KW-0675">Receptor</keyword>
<evidence type="ECO:0000313" key="12">
    <source>
        <dbReference type="EMBL" id="PVD30890.1"/>
    </source>
</evidence>
<dbReference type="CDD" id="cd00637">
    <property type="entry name" value="7tm_classA_rhodopsin-like"/>
    <property type="match status" value="2"/>
</dbReference>
<evidence type="ECO:0000256" key="2">
    <source>
        <dbReference type="ARBA" id="ARBA00022475"/>
    </source>
</evidence>
<dbReference type="InterPro" id="IPR050569">
    <property type="entry name" value="TAAR"/>
</dbReference>
<evidence type="ECO:0000256" key="5">
    <source>
        <dbReference type="ARBA" id="ARBA00023040"/>
    </source>
</evidence>
<dbReference type="PANTHER" id="PTHR24249">
    <property type="entry name" value="HISTAMINE RECEPTOR-RELATED G-PROTEIN COUPLED RECEPTOR"/>
    <property type="match status" value="1"/>
</dbReference>
<proteinExistence type="predicted"/>